<dbReference type="PANTHER" id="PTHR38340:SF1">
    <property type="entry name" value="S-LAYER PROTEIN"/>
    <property type="match status" value="1"/>
</dbReference>
<dbReference type="InterPro" id="IPR018511">
    <property type="entry name" value="Hemolysin-typ_Ca-bd_CS"/>
</dbReference>
<feature type="region of interest" description="Disordered" evidence="3">
    <location>
        <begin position="2867"/>
        <end position="2891"/>
    </location>
</feature>
<feature type="region of interest" description="Disordered" evidence="3">
    <location>
        <begin position="1064"/>
        <end position="1083"/>
    </location>
</feature>
<reference evidence="5" key="1">
    <citation type="submission" date="2016-10" db="EMBL/GenBank/DDBJ databases">
        <authorList>
            <person name="Varghese N."/>
            <person name="Submissions S."/>
        </authorList>
    </citation>
    <scope>NUCLEOTIDE SEQUENCE [LARGE SCALE GENOMIC DNA]</scope>
    <source>
        <strain evidence="5">DSM 8987</strain>
    </source>
</reference>
<dbReference type="InterPro" id="IPR029058">
    <property type="entry name" value="AB_hydrolase_fold"/>
</dbReference>
<keyword evidence="5" id="KW-1185">Reference proteome</keyword>
<dbReference type="Gene3D" id="2.150.10.10">
    <property type="entry name" value="Serralysin-like metalloprotease, C-terminal"/>
    <property type="match status" value="20"/>
</dbReference>
<sequence length="3033" mass="312804">MSETQAIAFANKYTVIDQYTDPVSGFSATVFQDTSGQQCLAIRGTQTDLGFIMDGITDVGVFLGLNGTQQYQQLQAFYQSLVASGDVQPDSLNVTGHSLGGLLAQMFAVDHSGDVAQTMTFNAPGVGGIGAEILDLVGIIPGSVPAGNVINVIADPGWSVTAGLGMLLGDISHVFIEDSGLIAGNLLVENHSIAKLTDTLAVYNLFATAAPGLDSTEGLNTITAILQTSSSKADHTLESAVTALGKLFVTGFTPRTGKEYDTNRDDLYIDIASITTVLDELGDTSGLSIEVLATTDTEGNVTPFSPSAIETQARNNIAYRYALVNLNPFAVVGPDSMYDDFNQNGELDIFDPSTGEGQLSDMYLTDRAEMLANLIYCNIHDTTDVGGDGSPILYTDIRAGAENLSISSGDHQILLDQARYTFGSNESDPLIPGTSNNDHLFGMGGNDTLDGKGGDDWLEGGKGQDTLNGGAGDDVYVYAPGDGKDIIIDTETSDSGTNHIVICDLDLSDAAIESYYGNASLSLYTFTDSTYGLSFEWNPLSQTMLITGTALSGTTTSTDNSMTINDIDNPNQLLERFGINLTFCLEAALALDTTNPFTLQNYIADDLSSTLTEWGSLSFSLGVNQALSSGDKIVIQVSGSIDSSVLALVYKGQQLDFVNGEITIDIIEGQSLFAFALLQQGELVADASAAITATLITVDDDGNEMEYDILNALNISVEDNNFITGTAAAPVTTRDIVGDMSPVDADPDQEGMQYSYDDLGNVVTDDNSETRDDILYDSSANDTIISGEGNDTVYLNRGGEDVVELGEGDDWLLVESEHSERIIADGGDGRDYLDGGQNGDVLKGGSGADLLHGNSGDDLLFGDHEGDCENFILNGATEEASGVKGDLMDAADGNDQIFTGAGNDFIAAGSGDDLIVTGGGDDFIRGDQNIHSPDWKNWGLTSNITTDANGSTTYTYTYSNLAVEDGSGSGNDTVYAGAGNDTVFGENGDDTIFLEAGDDISWGGAGTDIVLGGAGDDMINGDNGVAQLPEALHGDDFLDGGIGNDKLYGMGGSDILFGGAGDDNLYGDSSEQQSGGNDYLNGEEGNDTLIGAAGNDTLVGGSGNDLLLGLEDNDVLMGGTGDDELQGGDGNDYLWGEEDTDILFGGDGEDVLSGGAGNDELQGGVGNDQLYGDDGDDLLFGMEDDDSLYGGTGDDQLVGGNGCDLLNGNDGADSLWGGEDNDLLLGGTGSDELQGGDGEDILNGNEDADILLGDEGNDLLYGGSGNDQLQGGVGADILYGEENDDILFGEEGNDLLFGGSGDDQLYGNDGADILMGGDGDDLLLPGSGADIMNGGQGNDIYYYDMGSGIKHLEDDGGYDRLVLRGGINLSSLRLSLGSLMINSGTEGDELHLDGVDYSNLAETSPIDIVEFSNGQAMDMAAVIEAVGIDHVTTEDVDAVTGTSVRDNINALAGNDVIDGRGGNDVIDLGAGDDYAHGGDGNDSAQGGSGMDTIYGDAGDDTLNGGADNDTLFGGAGNDLLDGGSGSDTMTGGDGDDTYYVDSDTDTITEDADAGDDLVVSTIDYVLGDNLENLQLAEELTAVSATGNSLNNRLEGNSLDNTLLGFAGDDELFAGAGDDILDGGAGADTMNGGDGNDQYLVDDAADTIVEGAATGTDLVTSTVSYTLADNVENLVLSGTEAVTGIGNDSANAIYGNDMNNALIGGGGGDYLVGGAGDDIYDVDDASDVVIENADEGIDTIESTVDYTLADHVENLTLSGEENLTGTGNDLVNILIGNAGDNALSGGEGDDELYGGAGADTLTGGSGSDTLYGEAGDDTYVIDSIEDTLVELADEGNDTVESSVDYTLIDHIENLALTGSATTAVGNALDNSLTGNDLDNSLDGGSGDDVLSGGDGDDTYFTDASGDQIIEDGYAGDDTEIRSYESTTDLADNVENLTLANGILTGIGNALDNVLTGNDEDNTLSGGEGNDYLDGGAGSDVLEGGAGNDIYVINDGDTITEYADKGTDTVETAGDIILGANLENVVLTGDAVVNATGNELNNLLIGNSAANILDGGSGGDELIGGDGDDIYYTDSESDVITESADQGTDTEIRSHESLYLLSANVENLILTGAVYRGNGNELDNVINGNDSDNNLWGREGHDTLCGNGGDDQLIGADGNDVLYGGTGSDLMSGGAGDDTLVGGDGADQLDGGGGTNTLRGGLGDDIYVYGADGGVSTIDNSDGGIDWLLFTDDITSDRLAHLRDGDNLIVRVDDDAATQVVVSNWFLGEEYQLSYIQPANASGISAWTINRMFPPENPEADGITTPDSNSFDMLWYGTSSGEQLIGTDGADLIRTYQGEDSLFGLDGDDWLLGGSDTDYLDGGAGNDLLFGGDSNDQLGGGSGDDTLIGGAGDDIYVYGAGSGADSIDNSGGGTDWLIFTDGITSARLTYLQDGDDLIVQVDNDETTQVTISNWFLDSSYKVDYIQPDGEYGISATQIETLLAAGSSDFDTVIDGTDSAEQLVGTSGSDQLNAYAGDDQLFGLAGVDELNGGDGADYLDGGDGDDIQSGGAGDDQLGGDAGNDTLIGGTGDDIYVYASSSGADTIDNSDGGTDWLIFTDITGDRLSYLQDGDDLIIRVDADAATQVTITNWFVGSDYQLAYVQPYGESAISAATITALFDAGEEEGGSEIPAASAFDSVTTGTDSAEQLVGTSGMNLLQGLAGDDQLFGLSGDDWLVAGDGSDYLDGGAGNDVQLGGAGSDQLGGDAGNDLLIGGADDDIYVYRAGSGADTIDNSGGGTDWLIFTDDITANRLGYHRSGDDLLVKIDGDETTMVTVKHWFDGGDYKLSYIQPSGSYGISATTIESLLSTTPGSGFDTLVTGTDSADTLSGASTADQLRGYDGDDQLSGLDGDDELSGDDGNDLLYGGAGNDTYLFNLGDGSDSLYDASGTDSILFGDEVTADGFALFMNGDTLRIGYGTDDVITLADYSDSSTGNRIEALTLADGSYLSDSDITQIIQDISAYATAEGIAMTCLDDVRQNDELMTIISSAWDVFA</sequence>
<dbReference type="PANTHER" id="PTHR38340">
    <property type="entry name" value="S-LAYER PROTEIN"/>
    <property type="match status" value="1"/>
</dbReference>
<dbReference type="Gene3D" id="3.40.50.1820">
    <property type="entry name" value="alpha/beta hydrolase"/>
    <property type="match status" value="1"/>
</dbReference>
<dbReference type="GO" id="GO:0005576">
    <property type="term" value="C:extracellular region"/>
    <property type="evidence" value="ECO:0007669"/>
    <property type="project" value="UniProtKB-SubCell"/>
</dbReference>
<feature type="region of interest" description="Disordered" evidence="3">
    <location>
        <begin position="1517"/>
        <end position="1549"/>
    </location>
</feature>
<gene>
    <name evidence="4" type="ORF">SAMN05661003_1212</name>
</gene>
<feature type="compositionally biased region" description="Polar residues" evidence="3">
    <location>
        <begin position="1067"/>
        <end position="1076"/>
    </location>
</feature>
<feature type="region of interest" description="Disordered" evidence="3">
    <location>
        <begin position="1877"/>
        <end position="1909"/>
    </location>
</feature>
<dbReference type="SUPFAM" id="SSF51120">
    <property type="entry name" value="beta-Roll"/>
    <property type="match status" value="15"/>
</dbReference>
<evidence type="ECO:0000256" key="3">
    <source>
        <dbReference type="SAM" id="MobiDB-lite"/>
    </source>
</evidence>
<evidence type="ECO:0000313" key="5">
    <source>
        <dbReference type="Proteomes" id="UP000243205"/>
    </source>
</evidence>
<dbReference type="GO" id="GO:0005509">
    <property type="term" value="F:calcium ion binding"/>
    <property type="evidence" value="ECO:0007669"/>
    <property type="project" value="InterPro"/>
</dbReference>
<dbReference type="InterPro" id="IPR050557">
    <property type="entry name" value="RTX_toxin/Mannuronan_C5-epim"/>
</dbReference>
<evidence type="ECO:0000313" key="4">
    <source>
        <dbReference type="EMBL" id="SDE63617.1"/>
    </source>
</evidence>
<dbReference type="STRING" id="57664.SAMN05661003_1212"/>
<dbReference type="PROSITE" id="PS00330">
    <property type="entry name" value="HEMOLYSIN_CALCIUM"/>
    <property type="match status" value="16"/>
</dbReference>
<dbReference type="SUPFAM" id="SSF53474">
    <property type="entry name" value="alpha/beta-Hydrolases"/>
    <property type="match status" value="1"/>
</dbReference>
<dbReference type="Proteomes" id="UP000243205">
    <property type="component" value="Unassembled WGS sequence"/>
</dbReference>
<feature type="region of interest" description="Disordered" evidence="3">
    <location>
        <begin position="2532"/>
        <end position="2560"/>
    </location>
</feature>
<evidence type="ECO:0000256" key="2">
    <source>
        <dbReference type="ARBA" id="ARBA00022525"/>
    </source>
</evidence>
<feature type="compositionally biased region" description="Low complexity" evidence="3">
    <location>
        <begin position="1877"/>
        <end position="1890"/>
    </location>
</feature>
<protein>
    <submittedName>
        <fullName evidence="4">Ca2+-binding protein, RTX toxin-related</fullName>
    </submittedName>
</protein>
<feature type="compositionally biased region" description="Low complexity" evidence="3">
    <location>
        <begin position="1517"/>
        <end position="1530"/>
    </location>
</feature>
<evidence type="ECO:0000256" key="1">
    <source>
        <dbReference type="ARBA" id="ARBA00004613"/>
    </source>
</evidence>
<comment type="subcellular location">
    <subcellularLocation>
        <location evidence="1">Secreted</location>
    </subcellularLocation>
</comment>
<accession>A0A1G7EJ34</accession>
<organism evidence="4 5">
    <name type="scientific">Desulfuromonas thiophila</name>
    <dbReference type="NCBI Taxonomy" id="57664"/>
    <lineage>
        <taxon>Bacteria</taxon>
        <taxon>Pseudomonadati</taxon>
        <taxon>Thermodesulfobacteriota</taxon>
        <taxon>Desulfuromonadia</taxon>
        <taxon>Desulfuromonadales</taxon>
        <taxon>Desulfuromonadaceae</taxon>
        <taxon>Desulfuromonas</taxon>
    </lineage>
</organism>
<name>A0A1G7EJ34_9BACT</name>
<dbReference type="InterPro" id="IPR001343">
    <property type="entry name" value="Hemolysn_Ca-bd"/>
</dbReference>
<dbReference type="Pfam" id="PF00353">
    <property type="entry name" value="HemolysinCabind"/>
    <property type="match status" value="30"/>
</dbReference>
<proteinExistence type="predicted"/>
<feature type="compositionally biased region" description="Acidic residues" evidence="3">
    <location>
        <begin position="1533"/>
        <end position="1549"/>
    </location>
</feature>
<feature type="region of interest" description="Disordered" evidence="3">
    <location>
        <begin position="1476"/>
        <end position="1495"/>
    </location>
</feature>
<dbReference type="PRINTS" id="PR00313">
    <property type="entry name" value="CABNDNGRPT"/>
</dbReference>
<dbReference type="InterPro" id="IPR011049">
    <property type="entry name" value="Serralysin-like_metalloprot_C"/>
</dbReference>
<keyword evidence="2" id="KW-0964">Secreted</keyword>
<dbReference type="EMBL" id="FNAQ01000021">
    <property type="protein sequence ID" value="SDE63617.1"/>
    <property type="molecule type" value="Genomic_DNA"/>
</dbReference>